<comment type="similarity">
    <text evidence="2">Belongs to the class-V pyridoxal-phosphate-dependent aminotransferase family. NifS/IscS subfamily.</text>
</comment>
<dbReference type="InterPro" id="IPR016454">
    <property type="entry name" value="Cysteine_dSase"/>
</dbReference>
<comment type="cofactor">
    <cofactor evidence="1">
        <name>pyridoxal 5'-phosphate</name>
        <dbReference type="ChEBI" id="CHEBI:597326"/>
    </cofactor>
</comment>
<dbReference type="InterPro" id="IPR015421">
    <property type="entry name" value="PyrdxlP-dep_Trfase_major"/>
</dbReference>
<dbReference type="SUPFAM" id="SSF53383">
    <property type="entry name" value="PLP-dependent transferases"/>
    <property type="match status" value="1"/>
</dbReference>
<organism evidence="11 12">
    <name type="scientific">Aciditerrimonas ferrireducens</name>
    <dbReference type="NCBI Taxonomy" id="667306"/>
    <lineage>
        <taxon>Bacteria</taxon>
        <taxon>Bacillati</taxon>
        <taxon>Actinomycetota</taxon>
        <taxon>Acidimicrobiia</taxon>
        <taxon>Acidimicrobiales</taxon>
        <taxon>Acidimicrobiaceae</taxon>
        <taxon>Aciditerrimonas</taxon>
    </lineage>
</organism>
<feature type="domain" description="Aminotransferase class V" evidence="10">
    <location>
        <begin position="16"/>
        <end position="373"/>
    </location>
</feature>
<dbReference type="EMBL" id="JBHLYQ010000057">
    <property type="protein sequence ID" value="MFC0081918.1"/>
    <property type="molecule type" value="Genomic_DNA"/>
</dbReference>
<evidence type="ECO:0000256" key="9">
    <source>
        <dbReference type="SAM" id="MobiDB-lite"/>
    </source>
</evidence>
<dbReference type="PIRSF" id="PIRSF005572">
    <property type="entry name" value="NifS"/>
    <property type="match status" value="1"/>
</dbReference>
<name>A0ABV6C2J6_9ACTN</name>
<dbReference type="RefSeq" id="WP_377789252.1">
    <property type="nucleotide sequence ID" value="NZ_JBHLYQ010000057.1"/>
</dbReference>
<evidence type="ECO:0000256" key="7">
    <source>
        <dbReference type="ARBA" id="ARBA00023014"/>
    </source>
</evidence>
<evidence type="ECO:0000256" key="2">
    <source>
        <dbReference type="ARBA" id="ARBA00006490"/>
    </source>
</evidence>
<dbReference type="PANTHER" id="PTHR11601">
    <property type="entry name" value="CYSTEINE DESULFURYLASE FAMILY MEMBER"/>
    <property type="match status" value="1"/>
</dbReference>
<feature type="compositionally biased region" description="Low complexity" evidence="9">
    <location>
        <begin position="405"/>
        <end position="430"/>
    </location>
</feature>
<gene>
    <name evidence="11" type="ORF">ACFFRE_07125</name>
</gene>
<evidence type="ECO:0000256" key="5">
    <source>
        <dbReference type="ARBA" id="ARBA00022898"/>
    </source>
</evidence>
<evidence type="ECO:0000313" key="12">
    <source>
        <dbReference type="Proteomes" id="UP001589788"/>
    </source>
</evidence>
<comment type="caution">
    <text evidence="11">The sequence shown here is derived from an EMBL/GenBank/DDBJ whole genome shotgun (WGS) entry which is preliminary data.</text>
</comment>
<dbReference type="InterPro" id="IPR000192">
    <property type="entry name" value="Aminotrans_V_dom"/>
</dbReference>
<reference evidence="11 12" key="1">
    <citation type="submission" date="2024-09" db="EMBL/GenBank/DDBJ databases">
        <authorList>
            <person name="Sun Q."/>
            <person name="Mori K."/>
        </authorList>
    </citation>
    <scope>NUCLEOTIDE SEQUENCE [LARGE SCALE GENOMIC DNA]</scope>
    <source>
        <strain evidence="11 12">JCM 15389</strain>
    </source>
</reference>
<keyword evidence="5" id="KW-0663">Pyridoxal phosphate</keyword>
<dbReference type="InterPro" id="IPR015422">
    <property type="entry name" value="PyrdxlP-dep_Trfase_small"/>
</dbReference>
<proteinExistence type="inferred from homology"/>
<accession>A0ABV6C2J6</accession>
<feature type="compositionally biased region" description="Basic and acidic residues" evidence="9">
    <location>
        <begin position="389"/>
        <end position="400"/>
    </location>
</feature>
<evidence type="ECO:0000256" key="1">
    <source>
        <dbReference type="ARBA" id="ARBA00001933"/>
    </source>
</evidence>
<keyword evidence="4" id="KW-0479">Metal-binding</keyword>
<dbReference type="InterPro" id="IPR015424">
    <property type="entry name" value="PyrdxlP-dep_Trfase"/>
</dbReference>
<comment type="catalytic activity">
    <reaction evidence="8">
        <text>(sulfur carrier)-H + L-cysteine = (sulfur carrier)-SH + L-alanine</text>
        <dbReference type="Rhea" id="RHEA:43892"/>
        <dbReference type="Rhea" id="RHEA-COMP:14737"/>
        <dbReference type="Rhea" id="RHEA-COMP:14739"/>
        <dbReference type="ChEBI" id="CHEBI:29917"/>
        <dbReference type="ChEBI" id="CHEBI:35235"/>
        <dbReference type="ChEBI" id="CHEBI:57972"/>
        <dbReference type="ChEBI" id="CHEBI:64428"/>
        <dbReference type="EC" id="2.8.1.7"/>
    </reaction>
</comment>
<evidence type="ECO:0000256" key="4">
    <source>
        <dbReference type="ARBA" id="ARBA00022723"/>
    </source>
</evidence>
<protein>
    <submittedName>
        <fullName evidence="11">Cysteine desulfurase family protein</fullName>
    </submittedName>
</protein>
<feature type="region of interest" description="Disordered" evidence="9">
    <location>
        <begin position="389"/>
        <end position="438"/>
    </location>
</feature>
<evidence type="ECO:0000256" key="3">
    <source>
        <dbReference type="ARBA" id="ARBA00022679"/>
    </source>
</evidence>
<dbReference type="Gene3D" id="1.10.260.50">
    <property type="match status" value="1"/>
</dbReference>
<keyword evidence="12" id="KW-1185">Reference proteome</keyword>
<keyword evidence="6" id="KW-0408">Iron</keyword>
<sequence>MNTTARAGRDPGGAPVYLDHAASSPLRPEALEAMLPWLAGQPANPAGSHRVARRAKAALEDAREQIAAVVGCRPDELVFTSGGTEAANLGVHAARDRGRLLCSAIEHAAVLEPCRALGGATVPVEPTGILDLAALAEALDSPGPPVALVAVMAVNNELGTVQPVPEVVAQVARAAPGALVLCDAVAALPWVELPELTQGCALVALSAHKVGGPPGIGALVVRRPAQLAPLLRGGSQERGRRPGTVPVALAVGMAAALQAAWEDRVAARARLAALRRRLVTGLVAEAGAVPTLGAAWDSAAVDLAHLRFPGVAAQELVVGLDVAGVCASVGAACASGAPEPSHVLTAIGLPETEARTGLRFSLGWTTSGAEVERALAVVPGVVRALRSKAPGDERIRDQGTRSRGPTLASAASTPAPRRSTPGGPSGRPGAVPGVGGTG</sequence>
<feature type="region of interest" description="Disordered" evidence="9">
    <location>
        <begin position="1"/>
        <end position="20"/>
    </location>
</feature>
<dbReference type="Gene3D" id="3.40.640.10">
    <property type="entry name" value="Type I PLP-dependent aspartate aminotransferase-like (Major domain)"/>
    <property type="match status" value="1"/>
</dbReference>
<evidence type="ECO:0000256" key="6">
    <source>
        <dbReference type="ARBA" id="ARBA00023004"/>
    </source>
</evidence>
<keyword evidence="7" id="KW-0411">Iron-sulfur</keyword>
<keyword evidence="3" id="KW-0808">Transferase</keyword>
<dbReference type="Pfam" id="PF00266">
    <property type="entry name" value="Aminotran_5"/>
    <property type="match status" value="1"/>
</dbReference>
<evidence type="ECO:0000259" key="10">
    <source>
        <dbReference type="Pfam" id="PF00266"/>
    </source>
</evidence>
<evidence type="ECO:0000256" key="8">
    <source>
        <dbReference type="ARBA" id="ARBA00050776"/>
    </source>
</evidence>
<dbReference type="PANTHER" id="PTHR11601:SF34">
    <property type="entry name" value="CYSTEINE DESULFURASE"/>
    <property type="match status" value="1"/>
</dbReference>
<dbReference type="Gene3D" id="3.90.1150.10">
    <property type="entry name" value="Aspartate Aminotransferase, domain 1"/>
    <property type="match status" value="1"/>
</dbReference>
<dbReference type="Proteomes" id="UP001589788">
    <property type="component" value="Unassembled WGS sequence"/>
</dbReference>
<evidence type="ECO:0000313" key="11">
    <source>
        <dbReference type="EMBL" id="MFC0081918.1"/>
    </source>
</evidence>